<reference evidence="2" key="1">
    <citation type="submission" date="2023-03" db="EMBL/GenBank/DDBJ databases">
        <title>Massive genome expansion in bonnet fungi (Mycena s.s.) driven by repeated elements and novel gene families across ecological guilds.</title>
        <authorList>
            <consortium name="Lawrence Berkeley National Laboratory"/>
            <person name="Harder C.B."/>
            <person name="Miyauchi S."/>
            <person name="Viragh M."/>
            <person name="Kuo A."/>
            <person name="Thoen E."/>
            <person name="Andreopoulos B."/>
            <person name="Lu D."/>
            <person name="Skrede I."/>
            <person name="Drula E."/>
            <person name="Henrissat B."/>
            <person name="Morin E."/>
            <person name="Kohler A."/>
            <person name="Barry K."/>
            <person name="LaButti K."/>
            <person name="Morin E."/>
            <person name="Salamov A."/>
            <person name="Lipzen A."/>
            <person name="Mereny Z."/>
            <person name="Hegedus B."/>
            <person name="Baldrian P."/>
            <person name="Stursova M."/>
            <person name="Weitz H."/>
            <person name="Taylor A."/>
            <person name="Grigoriev I.V."/>
            <person name="Nagy L.G."/>
            <person name="Martin F."/>
            <person name="Kauserud H."/>
        </authorList>
    </citation>
    <scope>NUCLEOTIDE SEQUENCE</scope>
    <source>
        <strain evidence="2">CBHHK067</strain>
    </source>
</reference>
<evidence type="ECO:0000256" key="1">
    <source>
        <dbReference type="SAM" id="MobiDB-lite"/>
    </source>
</evidence>
<proteinExistence type="predicted"/>
<organism evidence="2 3">
    <name type="scientific">Mycena rosella</name>
    <name type="common">Pink bonnet</name>
    <name type="synonym">Agaricus rosellus</name>
    <dbReference type="NCBI Taxonomy" id="1033263"/>
    <lineage>
        <taxon>Eukaryota</taxon>
        <taxon>Fungi</taxon>
        <taxon>Dikarya</taxon>
        <taxon>Basidiomycota</taxon>
        <taxon>Agaricomycotina</taxon>
        <taxon>Agaricomycetes</taxon>
        <taxon>Agaricomycetidae</taxon>
        <taxon>Agaricales</taxon>
        <taxon>Marasmiineae</taxon>
        <taxon>Mycenaceae</taxon>
        <taxon>Mycena</taxon>
    </lineage>
</organism>
<accession>A0AAD7D2D5</accession>
<dbReference type="EMBL" id="JARKIE010000153">
    <property type="protein sequence ID" value="KAJ7675103.1"/>
    <property type="molecule type" value="Genomic_DNA"/>
</dbReference>
<evidence type="ECO:0000313" key="3">
    <source>
        <dbReference type="Proteomes" id="UP001221757"/>
    </source>
</evidence>
<comment type="caution">
    <text evidence="2">The sequence shown here is derived from an EMBL/GenBank/DDBJ whole genome shotgun (WGS) entry which is preliminary data.</text>
</comment>
<dbReference type="AlphaFoldDB" id="A0AAD7D2D5"/>
<feature type="region of interest" description="Disordered" evidence="1">
    <location>
        <begin position="558"/>
        <end position="588"/>
    </location>
</feature>
<evidence type="ECO:0000313" key="2">
    <source>
        <dbReference type="EMBL" id="KAJ7675103.1"/>
    </source>
</evidence>
<keyword evidence="3" id="KW-1185">Reference proteome</keyword>
<gene>
    <name evidence="2" type="ORF">B0H17DRAFT_1081797</name>
</gene>
<name>A0AAD7D2D5_MYCRO</name>
<dbReference type="Proteomes" id="UP001221757">
    <property type="component" value="Unassembled WGS sequence"/>
</dbReference>
<sequence length="605" mass="68023">MARLTKNFESQGLSTQRISRLLRPLRTKCIALAAMHPPVCYKNPASYGSKARSVEFNPLDNLPPPDSVRSYHVDHGSVATLRAAIYAVRDSFCDIVVKTKAPEAEGSVHAHRVPRLADLCSIIVGEHMQADEDFGAEVEEDSDQLGEVEYLYEIIPVQYRRSALLAHALDIILRCPHHCTLLSILLDVSLQHDLYHESFVLIHWLLHASVSPASGVGSGLRLCHSAHSNYLVDLAQKWKGAGRPTGAFVRILTETLVKAARPELWRCKALGKFVRELHNHDFHSFFGMVGELVSSIDDIQPDKPHRNESRGLHKCGPFRTEEISFADQLNRWLNYSSPFGLSHPQDSTPIVEFLERCRQSRVHQNADSLGATVVCWATHYLSEGALSADIHTAISRFGVNETSMGRLQDSRVILQTYASCLRAEHLLLLEASLWACILRFVEASLGHWGTEKEVGLYREQLIELVEDAEQRCFGLSELRPRSLDPCSKATEFEWRWEEIPGCWVQCHLPVAKKVKRHHQLEDDCRHNLCPHNDSSSFELSFKSLVSSALSNRTKLHGHLKRVPQPDPGRRARPPLLPPKPTWTTETPSDDALDLFAYAKSSPSSV</sequence>
<protein>
    <submittedName>
        <fullName evidence="2">Uncharacterized protein</fullName>
    </submittedName>
</protein>